<keyword evidence="2 4" id="KW-0238">DNA-binding</keyword>
<sequence>MTREQTKARTEAELARAAAELFARQGVAQTTVEQIAERAGVSERTFFRYFPTKEDAVLSYIWLKADDLRSAFLARPASESLAEAFLASVRATKTDDEAQATLDRELLRLLRNTPTLRARWLVAGWETAAAFTPLVAERLACEPDALIARLATNALLVAIQTALDVVGEHGADFLEVLTDAIGRLADGAGLATRPLERPSDSQRSG</sequence>
<name>C7M054_ACIFD</name>
<dbReference type="InterPro" id="IPR041347">
    <property type="entry name" value="MftR_C"/>
</dbReference>
<dbReference type="STRING" id="525909.Afer_1438"/>
<organism evidence="6 7">
    <name type="scientific">Acidimicrobium ferrooxidans (strain DSM 10331 / JCM 15462 / NBRC 103882 / ICP)</name>
    <dbReference type="NCBI Taxonomy" id="525909"/>
    <lineage>
        <taxon>Bacteria</taxon>
        <taxon>Bacillati</taxon>
        <taxon>Actinomycetota</taxon>
        <taxon>Acidimicrobiia</taxon>
        <taxon>Acidimicrobiales</taxon>
        <taxon>Acidimicrobiaceae</taxon>
        <taxon>Acidimicrobium</taxon>
    </lineage>
</organism>
<dbReference type="PROSITE" id="PS01081">
    <property type="entry name" value="HTH_TETR_1"/>
    <property type="match status" value="1"/>
</dbReference>
<dbReference type="PANTHER" id="PTHR30055">
    <property type="entry name" value="HTH-TYPE TRANSCRIPTIONAL REGULATOR RUTR"/>
    <property type="match status" value="1"/>
</dbReference>
<evidence type="ECO:0000256" key="3">
    <source>
        <dbReference type="ARBA" id="ARBA00023163"/>
    </source>
</evidence>
<keyword evidence="7" id="KW-1185">Reference proteome</keyword>
<evidence type="ECO:0000313" key="6">
    <source>
        <dbReference type="EMBL" id="ACU54362.1"/>
    </source>
</evidence>
<evidence type="ECO:0000313" key="7">
    <source>
        <dbReference type="Proteomes" id="UP000000771"/>
    </source>
</evidence>
<dbReference type="GO" id="GO:0003700">
    <property type="term" value="F:DNA-binding transcription factor activity"/>
    <property type="evidence" value="ECO:0007669"/>
    <property type="project" value="TreeGrafter"/>
</dbReference>
<gene>
    <name evidence="6" type="ordered locus">Afer_1438</name>
</gene>
<dbReference type="Proteomes" id="UP000000771">
    <property type="component" value="Chromosome"/>
</dbReference>
<dbReference type="Pfam" id="PF17754">
    <property type="entry name" value="TetR_C_14"/>
    <property type="match status" value="1"/>
</dbReference>
<dbReference type="InterPro" id="IPR009057">
    <property type="entry name" value="Homeodomain-like_sf"/>
</dbReference>
<evidence type="ECO:0000256" key="1">
    <source>
        <dbReference type="ARBA" id="ARBA00023015"/>
    </source>
</evidence>
<keyword evidence="3" id="KW-0804">Transcription</keyword>
<dbReference type="InterPro" id="IPR001647">
    <property type="entry name" value="HTH_TetR"/>
</dbReference>
<dbReference type="Pfam" id="PF00440">
    <property type="entry name" value="TetR_N"/>
    <property type="match status" value="1"/>
</dbReference>
<dbReference type="RefSeq" id="WP_015798845.1">
    <property type="nucleotide sequence ID" value="NC_013124.1"/>
</dbReference>
<dbReference type="Gene3D" id="1.10.357.10">
    <property type="entry name" value="Tetracycline Repressor, domain 2"/>
    <property type="match status" value="1"/>
</dbReference>
<dbReference type="Gene3D" id="1.10.10.60">
    <property type="entry name" value="Homeodomain-like"/>
    <property type="match status" value="1"/>
</dbReference>
<dbReference type="PROSITE" id="PS50977">
    <property type="entry name" value="HTH_TETR_2"/>
    <property type="match status" value="1"/>
</dbReference>
<dbReference type="PRINTS" id="PR00455">
    <property type="entry name" value="HTHTETR"/>
</dbReference>
<dbReference type="KEGG" id="afo:Afer_1438"/>
<feature type="domain" description="HTH tetR-type" evidence="5">
    <location>
        <begin position="8"/>
        <end position="68"/>
    </location>
</feature>
<dbReference type="EMBL" id="CP001631">
    <property type="protein sequence ID" value="ACU54362.1"/>
    <property type="molecule type" value="Genomic_DNA"/>
</dbReference>
<dbReference type="HOGENOM" id="CLU_069356_2_4_11"/>
<proteinExistence type="predicted"/>
<dbReference type="OrthoDB" id="956698at2"/>
<dbReference type="AlphaFoldDB" id="C7M054"/>
<protein>
    <submittedName>
        <fullName evidence="6">Transcriptional regulator, TetR family</fullName>
    </submittedName>
</protein>
<evidence type="ECO:0000256" key="2">
    <source>
        <dbReference type="ARBA" id="ARBA00023125"/>
    </source>
</evidence>
<dbReference type="InterPro" id="IPR050109">
    <property type="entry name" value="HTH-type_TetR-like_transc_reg"/>
</dbReference>
<accession>C7M054</accession>
<dbReference type="GO" id="GO:0000976">
    <property type="term" value="F:transcription cis-regulatory region binding"/>
    <property type="evidence" value="ECO:0007669"/>
    <property type="project" value="TreeGrafter"/>
</dbReference>
<reference evidence="6 7" key="1">
    <citation type="journal article" date="2009" name="Stand. Genomic Sci.">
        <title>Complete genome sequence of Acidimicrobium ferrooxidans type strain (ICP).</title>
        <authorList>
            <person name="Clum A."/>
            <person name="Nolan M."/>
            <person name="Lang E."/>
            <person name="Glavina Del Rio T."/>
            <person name="Tice H."/>
            <person name="Copeland A."/>
            <person name="Cheng J.F."/>
            <person name="Lucas S."/>
            <person name="Chen F."/>
            <person name="Bruce D."/>
            <person name="Goodwin L."/>
            <person name="Pitluck S."/>
            <person name="Ivanova N."/>
            <person name="Mavrommatis K."/>
            <person name="Mikhailova N."/>
            <person name="Pati A."/>
            <person name="Chen A."/>
            <person name="Palaniappan K."/>
            <person name="Goker M."/>
            <person name="Spring S."/>
            <person name="Land M."/>
            <person name="Hauser L."/>
            <person name="Chang Y.J."/>
            <person name="Jeffries C.C."/>
            <person name="Chain P."/>
            <person name="Bristow J."/>
            <person name="Eisen J.A."/>
            <person name="Markowitz V."/>
            <person name="Hugenholtz P."/>
            <person name="Kyrpides N.C."/>
            <person name="Klenk H.P."/>
            <person name="Lapidus A."/>
        </authorList>
    </citation>
    <scope>NUCLEOTIDE SEQUENCE [LARGE SCALE GENOMIC DNA]</scope>
    <source>
        <strain evidence="7">DSM 10331 / JCM 15462 / NBRC 103882 / ICP</strain>
    </source>
</reference>
<feature type="DNA-binding region" description="H-T-H motif" evidence="4">
    <location>
        <begin position="31"/>
        <end position="50"/>
    </location>
</feature>
<dbReference type="SUPFAM" id="SSF46689">
    <property type="entry name" value="Homeodomain-like"/>
    <property type="match status" value="1"/>
</dbReference>
<keyword evidence="1" id="KW-0805">Transcription regulation</keyword>
<evidence type="ECO:0000256" key="4">
    <source>
        <dbReference type="PROSITE-ProRule" id="PRU00335"/>
    </source>
</evidence>
<dbReference type="InterPro" id="IPR023772">
    <property type="entry name" value="DNA-bd_HTH_TetR-type_CS"/>
</dbReference>
<dbReference type="PANTHER" id="PTHR30055:SF238">
    <property type="entry name" value="MYCOFACTOCIN BIOSYNTHESIS TRANSCRIPTIONAL REGULATOR MFTR-RELATED"/>
    <property type="match status" value="1"/>
</dbReference>
<evidence type="ECO:0000259" key="5">
    <source>
        <dbReference type="PROSITE" id="PS50977"/>
    </source>
</evidence>
<dbReference type="eggNOG" id="COG1309">
    <property type="taxonomic scope" value="Bacteria"/>
</dbReference>